<feature type="compositionally biased region" description="Low complexity" evidence="5">
    <location>
        <begin position="21"/>
        <end position="38"/>
    </location>
</feature>
<keyword evidence="2 4" id="KW-0694">RNA-binding</keyword>
<dbReference type="SUPFAM" id="SSF54928">
    <property type="entry name" value="RNA-binding domain, RBD"/>
    <property type="match status" value="1"/>
</dbReference>
<dbReference type="InterPro" id="IPR000504">
    <property type="entry name" value="RRM_dom"/>
</dbReference>
<dbReference type="PROSITE" id="PS50102">
    <property type="entry name" value="RRM"/>
    <property type="match status" value="1"/>
</dbReference>
<dbReference type="Gene3D" id="3.30.70.330">
    <property type="match status" value="1"/>
</dbReference>
<evidence type="ECO:0000256" key="5">
    <source>
        <dbReference type="SAM" id="MobiDB-lite"/>
    </source>
</evidence>
<comment type="caution">
    <text evidence="7">The sequence shown here is derived from an EMBL/GenBank/DDBJ whole genome shotgun (WGS) entry which is preliminary data.</text>
</comment>
<evidence type="ECO:0000313" key="7">
    <source>
        <dbReference type="EMBL" id="OAJ32768.1"/>
    </source>
</evidence>
<dbReference type="InterPro" id="IPR035979">
    <property type="entry name" value="RBD_domain_sf"/>
</dbReference>
<feature type="compositionally biased region" description="Basic and acidic residues" evidence="5">
    <location>
        <begin position="88"/>
        <end position="105"/>
    </location>
</feature>
<feature type="region of interest" description="Disordered" evidence="5">
    <location>
        <begin position="1"/>
        <end position="150"/>
    </location>
</feature>
<accession>A0A177VY60</accession>
<dbReference type="VEuPathDB" id="FungiDB:BDEG_28648"/>
<dbReference type="EMBL" id="AATT01000296">
    <property type="protein sequence ID" value="OAJ32768.1"/>
    <property type="molecule type" value="Genomic_DNA"/>
</dbReference>
<feature type="compositionally biased region" description="Acidic residues" evidence="5">
    <location>
        <begin position="74"/>
        <end position="83"/>
    </location>
</feature>
<keyword evidence="3" id="KW-0539">Nucleus</keyword>
<gene>
    <name evidence="7" type="ORF">BDEG_28648</name>
</gene>
<sequence length="358" mass="40084">MKSKDKNIKPATKMSSKKITKSAVKTKPAATPTIAKTRSASKKTAKPTKTLPEPIESDSLEEQDDGIKVVMPDELSDAEEDDVQTLFEKNDDSAKDVDSDADIIKGIDSSDDQDSSDDEYRGKKGMHTSNGKTESISKKRSDVAGSEKTEFQNGENLVLLEPSDLSTLKTATKKVKGVPKTTPGVVYLGHIPHGFYEAEMLSYFSQFGEVTRLRLSRNKKTGHSKHYAFVEFKDIEVAKIVADTMDNYLMFNRMLKCKVVSADKLHADTFKGCDRKFRVIPWNKLQRDRQNKPKTAEEWDTIQTKLEKRDSKKRKQLEELGIDYEFPGYAGAAAERKAKLAASAEKTLKKSKKASEDK</sequence>
<dbReference type="OrthoDB" id="21467at2759"/>
<dbReference type="GO" id="GO:0003723">
    <property type="term" value="F:RNA binding"/>
    <property type="evidence" value="ECO:0007669"/>
    <property type="project" value="UniProtKB-UniRule"/>
</dbReference>
<name>A0A177VY60_BATDL</name>
<feature type="domain" description="RRM" evidence="6">
    <location>
        <begin position="184"/>
        <end position="262"/>
    </location>
</feature>
<evidence type="ECO:0000256" key="2">
    <source>
        <dbReference type="ARBA" id="ARBA00022884"/>
    </source>
</evidence>
<evidence type="ECO:0000256" key="3">
    <source>
        <dbReference type="ARBA" id="ARBA00023242"/>
    </source>
</evidence>
<dbReference type="eggNOG" id="KOG4208">
    <property type="taxonomic scope" value="Eukaryota"/>
</dbReference>
<dbReference type="PANTHER" id="PTHR46754">
    <property type="entry name" value="MKI67 FHA DOMAIN-INTERACTING NUCLEOLAR PHOSPHOPROTEIN"/>
    <property type="match status" value="1"/>
</dbReference>
<dbReference type="SMART" id="SM00360">
    <property type="entry name" value="RRM"/>
    <property type="match status" value="1"/>
</dbReference>
<reference evidence="7 8" key="2">
    <citation type="submission" date="2016-05" db="EMBL/GenBank/DDBJ databases">
        <title>Lineage-specific infection strategies underlie the spectrum of fungal disease in amphibians.</title>
        <authorList>
            <person name="Cuomo C.A."/>
            <person name="Farrer R.A."/>
            <person name="James T."/>
            <person name="Longcore J."/>
            <person name="Birren B."/>
        </authorList>
    </citation>
    <scope>NUCLEOTIDE SEQUENCE [LARGE SCALE GENOMIC DNA]</scope>
    <source>
        <strain evidence="7 8">JEL423</strain>
    </source>
</reference>
<dbReference type="CDD" id="cd12307">
    <property type="entry name" value="RRM_NIFK_like"/>
    <property type="match status" value="1"/>
</dbReference>
<dbReference type="Proteomes" id="UP000077115">
    <property type="component" value="Unassembled WGS sequence"/>
</dbReference>
<organism evidence="7 8">
    <name type="scientific">Batrachochytrium dendrobatidis (strain JEL423)</name>
    <dbReference type="NCBI Taxonomy" id="403673"/>
    <lineage>
        <taxon>Eukaryota</taxon>
        <taxon>Fungi</taxon>
        <taxon>Fungi incertae sedis</taxon>
        <taxon>Chytridiomycota</taxon>
        <taxon>Chytridiomycota incertae sedis</taxon>
        <taxon>Chytridiomycetes</taxon>
        <taxon>Rhizophydiales</taxon>
        <taxon>Rhizophydiales incertae sedis</taxon>
        <taxon>Batrachochytrium</taxon>
    </lineage>
</organism>
<feature type="compositionally biased region" description="Acidic residues" evidence="5">
    <location>
        <begin position="55"/>
        <end position="64"/>
    </location>
</feature>
<feature type="compositionally biased region" description="Basic and acidic residues" evidence="5">
    <location>
        <begin position="135"/>
        <end position="150"/>
    </location>
</feature>
<dbReference type="GO" id="GO:0005730">
    <property type="term" value="C:nucleolus"/>
    <property type="evidence" value="ECO:0007669"/>
    <property type="project" value="UniProtKB-SubCell"/>
</dbReference>
<reference evidence="7 8" key="1">
    <citation type="submission" date="2006-10" db="EMBL/GenBank/DDBJ databases">
        <title>The Genome Sequence of Batrachochytrium dendrobatidis JEL423.</title>
        <authorList>
            <consortium name="The Broad Institute Genome Sequencing Platform"/>
            <person name="Birren B."/>
            <person name="Lander E."/>
            <person name="Galagan J."/>
            <person name="Cuomo C."/>
            <person name="Devon K."/>
            <person name="Jaffe D."/>
            <person name="Butler J."/>
            <person name="Alvarez P."/>
            <person name="Gnerre S."/>
            <person name="Grabherr M."/>
            <person name="Kleber M."/>
            <person name="Mauceli E."/>
            <person name="Brockman W."/>
            <person name="Young S."/>
            <person name="LaButti K."/>
            <person name="Sykes S."/>
            <person name="DeCaprio D."/>
            <person name="Crawford M."/>
            <person name="Koehrsen M."/>
            <person name="Engels R."/>
            <person name="Montgomery P."/>
            <person name="Pearson M."/>
            <person name="Howarth C."/>
            <person name="Larson L."/>
            <person name="White J."/>
            <person name="O'Leary S."/>
            <person name="Kodira C."/>
            <person name="Zeng Q."/>
            <person name="Yandava C."/>
            <person name="Alvarado L."/>
            <person name="Longcore J."/>
            <person name="James T."/>
        </authorList>
    </citation>
    <scope>NUCLEOTIDE SEQUENCE [LARGE SCALE GENOMIC DNA]</scope>
    <source>
        <strain evidence="7 8">JEL423</strain>
    </source>
</reference>
<dbReference type="Pfam" id="PF00076">
    <property type="entry name" value="RRM_1"/>
    <property type="match status" value="1"/>
</dbReference>
<evidence type="ECO:0000313" key="8">
    <source>
        <dbReference type="Proteomes" id="UP000077115"/>
    </source>
</evidence>
<evidence type="ECO:0000256" key="4">
    <source>
        <dbReference type="PROSITE-ProRule" id="PRU00176"/>
    </source>
</evidence>
<proteinExistence type="predicted"/>
<evidence type="ECO:0000256" key="1">
    <source>
        <dbReference type="ARBA" id="ARBA00004604"/>
    </source>
</evidence>
<dbReference type="AlphaFoldDB" id="A0A177VY60"/>
<comment type="subcellular location">
    <subcellularLocation>
        <location evidence="1">Nucleus</location>
        <location evidence="1">Nucleolus</location>
    </subcellularLocation>
</comment>
<evidence type="ECO:0000259" key="6">
    <source>
        <dbReference type="PROSITE" id="PS50102"/>
    </source>
</evidence>
<dbReference type="STRING" id="403673.A0A177VY60"/>
<protein>
    <recommendedName>
        <fullName evidence="6">RRM domain-containing protein</fullName>
    </recommendedName>
</protein>
<dbReference type="InterPro" id="IPR012677">
    <property type="entry name" value="Nucleotide-bd_a/b_plait_sf"/>
</dbReference>